<evidence type="ECO:0000313" key="2">
    <source>
        <dbReference type="EMBL" id="PNT69826.1"/>
    </source>
</evidence>
<evidence type="ECO:0000313" key="3">
    <source>
        <dbReference type="EnsemblPlants" id="PNT69826"/>
    </source>
</evidence>
<dbReference type="InterPro" id="IPR050905">
    <property type="entry name" value="Plant_NBS-LRR"/>
</dbReference>
<dbReference type="OrthoDB" id="676759at2759"/>
<dbReference type="Proteomes" id="UP000008810">
    <property type="component" value="Chromosome 2"/>
</dbReference>
<dbReference type="SUPFAM" id="SSF52047">
    <property type="entry name" value="RNI-like"/>
    <property type="match status" value="1"/>
</dbReference>
<dbReference type="InterPro" id="IPR032675">
    <property type="entry name" value="LRR_dom_sf"/>
</dbReference>
<dbReference type="SUPFAM" id="SSF52058">
    <property type="entry name" value="L domain-like"/>
    <property type="match status" value="1"/>
</dbReference>
<organism evidence="2">
    <name type="scientific">Brachypodium distachyon</name>
    <name type="common">Purple false brome</name>
    <name type="synonym">Trachynia distachya</name>
    <dbReference type="NCBI Taxonomy" id="15368"/>
    <lineage>
        <taxon>Eukaryota</taxon>
        <taxon>Viridiplantae</taxon>
        <taxon>Streptophyta</taxon>
        <taxon>Embryophyta</taxon>
        <taxon>Tracheophyta</taxon>
        <taxon>Spermatophyta</taxon>
        <taxon>Magnoliopsida</taxon>
        <taxon>Liliopsida</taxon>
        <taxon>Poales</taxon>
        <taxon>Poaceae</taxon>
        <taxon>BOP clade</taxon>
        <taxon>Pooideae</taxon>
        <taxon>Stipodae</taxon>
        <taxon>Brachypodieae</taxon>
        <taxon>Brachypodium</taxon>
    </lineage>
</organism>
<protein>
    <recommendedName>
        <fullName evidence="1">Disease resistance protein At4g27190-like leucine-rich repeats domain-containing protein</fullName>
    </recommendedName>
</protein>
<reference evidence="2" key="2">
    <citation type="submission" date="2017-06" db="EMBL/GenBank/DDBJ databases">
        <title>WGS assembly of Brachypodium distachyon.</title>
        <authorList>
            <consortium name="The International Brachypodium Initiative"/>
            <person name="Lucas S."/>
            <person name="Harmon-Smith M."/>
            <person name="Lail K."/>
            <person name="Tice H."/>
            <person name="Grimwood J."/>
            <person name="Bruce D."/>
            <person name="Barry K."/>
            <person name="Shu S."/>
            <person name="Lindquist E."/>
            <person name="Wang M."/>
            <person name="Pitluck S."/>
            <person name="Vogel J.P."/>
            <person name="Garvin D.F."/>
            <person name="Mockler T.C."/>
            <person name="Schmutz J."/>
            <person name="Rokhsar D."/>
            <person name="Bevan M.W."/>
        </authorList>
    </citation>
    <scope>NUCLEOTIDE SEQUENCE</scope>
    <source>
        <strain evidence="2">Bd21</strain>
    </source>
</reference>
<dbReference type="InterPro" id="IPR057135">
    <property type="entry name" value="At4g27190-like_LRR"/>
</dbReference>
<dbReference type="AlphaFoldDB" id="A0A2K2D6C4"/>
<dbReference type="EMBL" id="CM000881">
    <property type="protein sequence ID" value="PNT69826.1"/>
    <property type="molecule type" value="Genomic_DNA"/>
</dbReference>
<name>A0A2K2D6C4_BRADI</name>
<reference evidence="3" key="3">
    <citation type="submission" date="2018-08" db="UniProtKB">
        <authorList>
            <consortium name="EnsemblPlants"/>
        </authorList>
    </citation>
    <scope>IDENTIFICATION</scope>
    <source>
        <strain evidence="3">cv. Bd21</strain>
    </source>
</reference>
<dbReference type="Gramene" id="PNT69826">
    <property type="protein sequence ID" value="PNT69826"/>
    <property type="gene ID" value="BRADI_2g01070v3"/>
</dbReference>
<keyword evidence="4" id="KW-1185">Reference proteome</keyword>
<dbReference type="PANTHER" id="PTHR33463">
    <property type="entry name" value="NB-ARC DOMAIN-CONTAINING PROTEIN-RELATED"/>
    <property type="match status" value="1"/>
</dbReference>
<dbReference type="Pfam" id="PF23247">
    <property type="entry name" value="LRR_RPS2"/>
    <property type="match status" value="1"/>
</dbReference>
<feature type="domain" description="Disease resistance protein At4g27190-like leucine-rich repeats" evidence="1">
    <location>
        <begin position="793"/>
        <end position="898"/>
    </location>
</feature>
<evidence type="ECO:0000313" key="4">
    <source>
        <dbReference type="Proteomes" id="UP000008810"/>
    </source>
</evidence>
<dbReference type="ExpressionAtlas" id="A0A2K2D6C4">
    <property type="expression patterns" value="baseline"/>
</dbReference>
<proteinExistence type="predicted"/>
<accession>A0A2K2D6C4</accession>
<gene>
    <name evidence="3" type="primary">LOC100836941</name>
    <name evidence="2" type="ORF">BRADI_2g01070v3</name>
</gene>
<reference evidence="2 3" key="1">
    <citation type="journal article" date="2010" name="Nature">
        <title>Genome sequencing and analysis of the model grass Brachypodium distachyon.</title>
        <authorList>
            <consortium name="International Brachypodium Initiative"/>
        </authorList>
    </citation>
    <scope>NUCLEOTIDE SEQUENCE [LARGE SCALE GENOMIC DNA]</scope>
    <source>
        <strain evidence="2">Bd21</strain>
        <strain evidence="3">cv. Bd21</strain>
    </source>
</reference>
<dbReference type="Gene3D" id="3.80.10.10">
    <property type="entry name" value="Ribonuclease Inhibitor"/>
    <property type="match status" value="2"/>
</dbReference>
<evidence type="ECO:0000259" key="1">
    <source>
        <dbReference type="Pfam" id="PF23247"/>
    </source>
</evidence>
<dbReference type="PANTHER" id="PTHR33463:SF171">
    <property type="entry name" value="NB-ARC DOMAIN-CONTAINING PROTEIN"/>
    <property type="match status" value="1"/>
</dbReference>
<sequence length="954" mass="109344">MSRLDEQDEKDDFYEVDESLRYEIDSVGKVIDQTLSGTKFIIIFLNGSDAEIDLGSFGIPPFTKFCENAMIWAFKRRCLTMDHFHRKVADELRYTHSFIYFSLQIEELTSSQFEAILHEEVADIVARKPCMLDIDPTIVANCCLYELFLLYNFHIATKFDWVPHASNYWICDAIIKEDKTRDISNALHREIKWKCDASLLDGILKQKMFMKHLNPPFLVIKDDDVYEEGPYRWISVTSRNTEVHGMQTIPETSSSFFLAFERSNHPQTLPHGLFEQSSKLGVLILCCCAFNFTSPPFMKCGSLRFLGMDHCSDDKTIEGEDHTEWSCLYSLLVLDLRYTNWNEILSEEKLELMSNMRELNIEGTRCWQYATVLQGRQSNLQRLRIIKPTCQSEASKDVDNSFMDKTCMEILDLSGNSDMEILPISLSKASSLEMLVLDGCDGLENVAAPSRLPPSLKSFSFDGYGPASQWKQNELPQKQFRPSRRTDNKDIRISQISLEGCAQLENLFLRGLPNLVELDLSGTAIKILDFKTMVLEVPRLKRLFLIGCKHLRAIISPHKSDSKSKSDLELICIDTRATTVFSRPSLDKNKSFRLQMHAVVVDARITHSLWKLLYPYVDARTDVSFNIHITSSPVYDAAVISEAINKDKIDTSDQESLQQLIPAGRYGDVRSMVGDAPMQAFPRPLTIKLDQHVEIDEGSCCVDSALGESLGSLVVYFGESLHLHDLSIRAFTSRICGLFSHLRRCCVERCSKLDTIFRWHIERFDKLESFWASDLLMARSIWGKCPPSAYFVQRCKNLQHLHLRSCPRLQFVLPVSFSSFPGLETLHIIHCGDLRHIFILDEYYLEEITNNGVVLFPKLTTIYLHDLPKLQKICESFNMVAPTLESIKIRGCWSLRRLPSVAARGVGEKKPTVEIEKDVWDALEWDAGHSPDHFEVPVHSRYYRKKMPRGSVLR</sequence>
<dbReference type="EnsemblPlants" id="PNT69826">
    <property type="protein sequence ID" value="PNT69826"/>
    <property type="gene ID" value="BRADI_2g01070v3"/>
</dbReference>